<dbReference type="Gene3D" id="1.20.1070.10">
    <property type="entry name" value="Rhodopsin 7-helix transmembrane proteins"/>
    <property type="match status" value="1"/>
</dbReference>
<sequence length="333" mass="37475">MITMCLQNELQTKMENETAGEINVTFMGVFYSQTLVASMGICLNMLVLIIGCFRIKGSYRHYLSNLAVVDTLFAVGALCTIIDFHTPVPTWIKELAKSLCGLTIPPMSVALVPISVDRYLKICARNKKRGCSIPIPLTCLLADLVPLTSLMVCKVLDVSDRLTNSIYMVFIPAASLIIVLCCNIALFCFISRHVTVIASLENRRRLNETKQLVRATCIQAVTPLCMQLPSLLGMFSIMTNEQMTDGERSDIVWYLANIFWLIIVFNPLVDASVTLLVVRSYRNAARDYVLFVLPNCFFTDYRRQQFQRRSVFKNTSRFSNSQNEIAGDSKSNV</sequence>
<feature type="transmembrane region" description="Helical" evidence="1">
    <location>
        <begin position="212"/>
        <end position="238"/>
    </location>
</feature>
<feature type="transmembrane region" description="Helical" evidence="1">
    <location>
        <begin position="30"/>
        <end position="50"/>
    </location>
</feature>
<reference evidence="2 3" key="1">
    <citation type="journal article" date="2015" name="Genome Biol.">
        <title>Comparative genomics of Steinernema reveals deeply conserved gene regulatory networks.</title>
        <authorList>
            <person name="Dillman A.R."/>
            <person name="Macchietto M."/>
            <person name="Porter C.F."/>
            <person name="Rogers A."/>
            <person name="Williams B."/>
            <person name="Antoshechkin I."/>
            <person name="Lee M.M."/>
            <person name="Goodwin Z."/>
            <person name="Lu X."/>
            <person name="Lewis E.E."/>
            <person name="Goodrich-Blair H."/>
            <person name="Stock S.P."/>
            <person name="Adams B.J."/>
            <person name="Sternberg P.W."/>
            <person name="Mortazavi A."/>
        </authorList>
    </citation>
    <scope>NUCLEOTIDE SEQUENCE [LARGE SCALE GENOMIC DNA]</scope>
    <source>
        <strain evidence="2 3">ALL</strain>
    </source>
</reference>
<evidence type="ECO:0000313" key="3">
    <source>
        <dbReference type="Proteomes" id="UP000298663"/>
    </source>
</evidence>
<evidence type="ECO:0000313" key="2">
    <source>
        <dbReference type="EMBL" id="TMS37780.1"/>
    </source>
</evidence>
<protein>
    <recommendedName>
        <fullName evidence="4">G-protein coupled receptors family 1 profile domain-containing protein</fullName>
    </recommendedName>
</protein>
<dbReference type="SUPFAM" id="SSF81321">
    <property type="entry name" value="Family A G protein-coupled receptor-like"/>
    <property type="match status" value="1"/>
</dbReference>
<comment type="caution">
    <text evidence="2">The sequence shown here is derived from an EMBL/GenBank/DDBJ whole genome shotgun (WGS) entry which is preliminary data.</text>
</comment>
<name>A0A4U8UWF5_STECR</name>
<feature type="transmembrane region" description="Helical" evidence="1">
    <location>
        <begin position="258"/>
        <end position="278"/>
    </location>
</feature>
<dbReference type="Proteomes" id="UP000298663">
    <property type="component" value="Unassembled WGS sequence"/>
</dbReference>
<feature type="transmembrane region" description="Helical" evidence="1">
    <location>
        <begin position="169"/>
        <end position="191"/>
    </location>
</feature>
<dbReference type="AlphaFoldDB" id="A0A4U8UWF5"/>
<feature type="transmembrane region" description="Helical" evidence="1">
    <location>
        <begin position="62"/>
        <end position="84"/>
    </location>
</feature>
<keyword evidence="1" id="KW-0812">Transmembrane</keyword>
<evidence type="ECO:0008006" key="4">
    <source>
        <dbReference type="Google" id="ProtNLM"/>
    </source>
</evidence>
<dbReference type="EMBL" id="AZBU02000001">
    <property type="protein sequence ID" value="TMS37780.1"/>
    <property type="molecule type" value="Genomic_DNA"/>
</dbReference>
<keyword evidence="1" id="KW-1133">Transmembrane helix</keyword>
<evidence type="ECO:0000256" key="1">
    <source>
        <dbReference type="SAM" id="Phobius"/>
    </source>
</evidence>
<dbReference type="OrthoDB" id="5851235at2759"/>
<feature type="transmembrane region" description="Helical" evidence="1">
    <location>
        <begin position="96"/>
        <end position="116"/>
    </location>
</feature>
<keyword evidence="1" id="KW-0472">Membrane</keyword>
<dbReference type="Pfam" id="PF10326">
    <property type="entry name" value="7TM_GPCR_Str"/>
    <property type="match status" value="1"/>
</dbReference>
<feature type="transmembrane region" description="Helical" evidence="1">
    <location>
        <begin position="137"/>
        <end position="157"/>
    </location>
</feature>
<proteinExistence type="predicted"/>
<accession>A0A4U8UWF5</accession>
<reference evidence="2 3" key="2">
    <citation type="journal article" date="2019" name="G3 (Bethesda)">
        <title>Hybrid Assembly of the Genome of the Entomopathogenic Nematode Steinernema carpocapsae Identifies the X-Chromosome.</title>
        <authorList>
            <person name="Serra L."/>
            <person name="Macchietto M."/>
            <person name="Macias-Munoz A."/>
            <person name="McGill C.J."/>
            <person name="Rodriguez I.M."/>
            <person name="Rodriguez B."/>
            <person name="Murad R."/>
            <person name="Mortazavi A."/>
        </authorList>
    </citation>
    <scope>NUCLEOTIDE SEQUENCE [LARGE SCALE GENOMIC DNA]</scope>
    <source>
        <strain evidence="2 3">ALL</strain>
    </source>
</reference>
<organism evidence="2 3">
    <name type="scientific">Steinernema carpocapsae</name>
    <name type="common">Entomopathogenic nematode</name>
    <dbReference type="NCBI Taxonomy" id="34508"/>
    <lineage>
        <taxon>Eukaryota</taxon>
        <taxon>Metazoa</taxon>
        <taxon>Ecdysozoa</taxon>
        <taxon>Nematoda</taxon>
        <taxon>Chromadorea</taxon>
        <taxon>Rhabditida</taxon>
        <taxon>Tylenchina</taxon>
        <taxon>Panagrolaimomorpha</taxon>
        <taxon>Strongyloidoidea</taxon>
        <taxon>Steinernematidae</taxon>
        <taxon>Steinernema</taxon>
    </lineage>
</organism>
<dbReference type="InterPro" id="IPR019428">
    <property type="entry name" value="7TM_GPCR_serpentine_rcpt_Str"/>
</dbReference>
<gene>
    <name evidence="2" type="ORF">L596_004642</name>
</gene>
<keyword evidence="3" id="KW-1185">Reference proteome</keyword>